<dbReference type="Pfam" id="PF09574">
    <property type="entry name" value="DUF2374"/>
    <property type="match status" value="1"/>
</dbReference>
<name>A0A5Q0TJ39_9VIBR</name>
<proteinExistence type="predicted"/>
<accession>A0A5Q0TJ39</accession>
<evidence type="ECO:0000313" key="3">
    <source>
        <dbReference type="Proteomes" id="UP000348942"/>
    </source>
</evidence>
<keyword evidence="1" id="KW-1133">Transmembrane helix</keyword>
<evidence type="ECO:0000313" key="2">
    <source>
        <dbReference type="EMBL" id="QGA66266.1"/>
    </source>
</evidence>
<keyword evidence="1" id="KW-0812">Transmembrane</keyword>
<gene>
    <name evidence="2" type="ORF">GFB47_12545</name>
</gene>
<keyword evidence="1" id="KW-0472">Membrane</keyword>
<dbReference type="AlphaFoldDB" id="A0A5Q0TJ39"/>
<dbReference type="EMBL" id="CP045700">
    <property type="protein sequence ID" value="QGA66266.1"/>
    <property type="molecule type" value="Genomic_DNA"/>
</dbReference>
<reference evidence="2 3" key="1">
    <citation type="submission" date="2019-10" db="EMBL/GenBank/DDBJ databases">
        <title>Vibrio sp. nov., isolated from Coralline algae surface.</title>
        <authorList>
            <person name="Geng Y."/>
            <person name="Zhang X."/>
        </authorList>
    </citation>
    <scope>NUCLEOTIDE SEQUENCE [LARGE SCALE GENOMIC DNA]</scope>
    <source>
        <strain evidence="2 3">SM1977</strain>
    </source>
</reference>
<dbReference type="RefSeq" id="WP_153448400.1">
    <property type="nucleotide sequence ID" value="NZ_CP045700.1"/>
</dbReference>
<dbReference type="Proteomes" id="UP000348942">
    <property type="component" value="Chromosome 2"/>
</dbReference>
<dbReference type="InterPro" id="IPR014175">
    <property type="entry name" value="CHP02808"/>
</dbReference>
<organism evidence="2 3">
    <name type="scientific">Vibrio algicola</name>
    <dbReference type="NCBI Taxonomy" id="2662262"/>
    <lineage>
        <taxon>Bacteria</taxon>
        <taxon>Pseudomonadati</taxon>
        <taxon>Pseudomonadota</taxon>
        <taxon>Gammaproteobacteria</taxon>
        <taxon>Vibrionales</taxon>
        <taxon>Vibrionaceae</taxon>
        <taxon>Vibrio</taxon>
    </lineage>
</organism>
<keyword evidence="3" id="KW-1185">Reference proteome</keyword>
<evidence type="ECO:0000256" key="1">
    <source>
        <dbReference type="SAM" id="Phobius"/>
    </source>
</evidence>
<feature type="transmembrane region" description="Helical" evidence="1">
    <location>
        <begin position="12"/>
        <end position="36"/>
    </location>
</feature>
<dbReference type="NCBIfam" id="TIGR02808">
    <property type="entry name" value="short_TIGR02808"/>
    <property type="match status" value="1"/>
</dbReference>
<sequence length="45" mass="4865">MSTLEYVIWHVLGYAAMPTIILGGFVAVAVICIAILSVTKDKQLD</sequence>
<protein>
    <submittedName>
        <fullName evidence="2">TIGR02808 family protein</fullName>
    </submittedName>
</protein>